<feature type="compositionally biased region" description="Polar residues" evidence="1">
    <location>
        <begin position="258"/>
        <end position="267"/>
    </location>
</feature>
<feature type="compositionally biased region" description="Basic and acidic residues" evidence="1">
    <location>
        <begin position="64"/>
        <end position="74"/>
    </location>
</feature>
<name>H6BW92_EXODN</name>
<organism evidence="2 3">
    <name type="scientific">Exophiala dermatitidis (strain ATCC 34100 / CBS 525.76 / NIH/UT8656)</name>
    <name type="common">Black yeast</name>
    <name type="synonym">Wangiella dermatitidis</name>
    <dbReference type="NCBI Taxonomy" id="858893"/>
    <lineage>
        <taxon>Eukaryota</taxon>
        <taxon>Fungi</taxon>
        <taxon>Dikarya</taxon>
        <taxon>Ascomycota</taxon>
        <taxon>Pezizomycotina</taxon>
        <taxon>Eurotiomycetes</taxon>
        <taxon>Chaetothyriomycetidae</taxon>
        <taxon>Chaetothyriales</taxon>
        <taxon>Herpotrichiellaceae</taxon>
        <taxon>Exophiala</taxon>
    </lineage>
</organism>
<dbReference type="VEuPathDB" id="FungiDB:HMPREF1120_04114"/>
<evidence type="ECO:0000313" key="3">
    <source>
        <dbReference type="Proteomes" id="UP000007304"/>
    </source>
</evidence>
<dbReference type="eggNOG" id="ENOG502T3UA">
    <property type="taxonomic scope" value="Eukaryota"/>
</dbReference>
<gene>
    <name evidence="2" type="ORF">HMPREF1120_04114</name>
</gene>
<feature type="compositionally biased region" description="Low complexity" evidence="1">
    <location>
        <begin position="198"/>
        <end position="209"/>
    </location>
</feature>
<feature type="region of interest" description="Disordered" evidence="1">
    <location>
        <begin position="371"/>
        <end position="480"/>
    </location>
</feature>
<evidence type="ECO:0000313" key="2">
    <source>
        <dbReference type="EMBL" id="EHY56008.1"/>
    </source>
</evidence>
<feature type="compositionally biased region" description="Basic and acidic residues" evidence="1">
    <location>
        <begin position="435"/>
        <end position="445"/>
    </location>
</feature>
<feature type="region of interest" description="Disordered" evidence="1">
    <location>
        <begin position="508"/>
        <end position="539"/>
    </location>
</feature>
<dbReference type="EMBL" id="JH226132">
    <property type="protein sequence ID" value="EHY56008.1"/>
    <property type="molecule type" value="Genomic_DNA"/>
</dbReference>
<dbReference type="OrthoDB" id="4160901at2759"/>
<feature type="region of interest" description="Disordered" evidence="1">
    <location>
        <begin position="55"/>
        <end position="79"/>
    </location>
</feature>
<dbReference type="InParanoid" id="H6BW92"/>
<dbReference type="HOGENOM" id="CLU_036624_0_0_1"/>
<evidence type="ECO:0000256" key="1">
    <source>
        <dbReference type="SAM" id="MobiDB-lite"/>
    </source>
</evidence>
<accession>H6BW92</accession>
<dbReference type="GeneID" id="20308753"/>
<proteinExistence type="predicted"/>
<dbReference type="AlphaFoldDB" id="H6BW92"/>
<feature type="region of interest" description="Disordered" evidence="1">
    <location>
        <begin position="191"/>
        <end position="215"/>
    </location>
</feature>
<protein>
    <submittedName>
        <fullName evidence="2">Uncharacterized protein</fullName>
    </submittedName>
</protein>
<dbReference type="STRING" id="858893.H6BW92"/>
<dbReference type="Proteomes" id="UP000007304">
    <property type="component" value="Unassembled WGS sequence"/>
</dbReference>
<sequence>MAVWEKVLKVVGGRALAEKSEQKRLEREYEDAAAALKLITVVANEPRIEYPVSRPSSIYSNPIPERRKPTERTLHPPKKPVYERCASSPVIPVFAKQPTLAGPPDITARDLNSEDLKRNYSCDNVWNVKDQPLPPLPQMTGFGRYRRAVNASVEWQLEHLHHNLHDMGAVIVNHLGDCPPAGLDPETWQGYRARHSRASSTASSRSSSSGPAVTTPAVEYLDTATGTRVSRGFFPSATSSAASSLKDGSGYYRRDSNMSKPNSTSPASDGDTKYKRRPVSRGSPYRHTSTTSMSPLTAISETQEAHHYVPRKIEKPCEFDEDGDAENAVASDDDDEFDCDWTDMLEVGGGANTSNLTRGLERISSARAMGNARLALTRQRTNSSERPRSRAAKRAVPDRSKTIKAVTRPAQRRILSRKQSDTAHAVQAAILQQTKGEETSKHEAENGNGNGRGRSTARVPAQPGKPSIAEPLSKAGNQSVAEKKTILAVKDGQTTCDTLSPASTLQLPARANRERSSTVLRIQRQEPQVAHEATENKAR</sequence>
<feature type="compositionally biased region" description="Polar residues" evidence="1">
    <location>
        <begin position="286"/>
        <end position="297"/>
    </location>
</feature>
<reference evidence="2" key="1">
    <citation type="submission" date="2011-07" db="EMBL/GenBank/DDBJ databases">
        <title>The Genome Sequence of Exophiala (Wangiella) dermatitidis NIH/UT8656.</title>
        <authorList>
            <consortium name="The Broad Institute Genome Sequencing Platform"/>
            <person name="Cuomo C."/>
            <person name="Wang Z."/>
            <person name="Hunicke-Smith S."/>
            <person name="Szanislo P.J."/>
            <person name="Earl A."/>
            <person name="Young S.K."/>
            <person name="Zeng Q."/>
            <person name="Gargeya S."/>
            <person name="Fitzgerald M."/>
            <person name="Haas B."/>
            <person name="Abouelleil A."/>
            <person name="Alvarado L."/>
            <person name="Arachchi H.M."/>
            <person name="Berlin A."/>
            <person name="Brown A."/>
            <person name="Chapman S.B."/>
            <person name="Chen Z."/>
            <person name="Dunbar C."/>
            <person name="Freedman E."/>
            <person name="Gearin G."/>
            <person name="Gellesch M."/>
            <person name="Goldberg J."/>
            <person name="Griggs A."/>
            <person name="Gujja S."/>
            <person name="Heiman D."/>
            <person name="Howarth C."/>
            <person name="Larson L."/>
            <person name="Lui A."/>
            <person name="MacDonald P.J.P."/>
            <person name="Montmayeur A."/>
            <person name="Murphy C."/>
            <person name="Neiman D."/>
            <person name="Pearson M."/>
            <person name="Priest M."/>
            <person name="Roberts A."/>
            <person name="Saif S."/>
            <person name="Shea T."/>
            <person name="Shenoy N."/>
            <person name="Sisk P."/>
            <person name="Stolte C."/>
            <person name="Sykes S."/>
            <person name="Wortman J."/>
            <person name="Nusbaum C."/>
            <person name="Birren B."/>
        </authorList>
    </citation>
    <scope>NUCLEOTIDE SEQUENCE</scope>
    <source>
        <strain evidence="2">NIH/UT8656</strain>
    </source>
</reference>
<dbReference type="RefSeq" id="XP_009156469.1">
    <property type="nucleotide sequence ID" value="XM_009158221.1"/>
</dbReference>
<keyword evidence="3" id="KW-1185">Reference proteome</keyword>
<feature type="region of interest" description="Disordered" evidence="1">
    <location>
        <begin position="231"/>
        <end position="297"/>
    </location>
</feature>